<dbReference type="GO" id="GO:0004252">
    <property type="term" value="F:serine-type endopeptidase activity"/>
    <property type="evidence" value="ECO:0007669"/>
    <property type="project" value="InterPro"/>
</dbReference>
<accession>A0AAD5H8W1</accession>
<dbReference type="SUPFAM" id="SSF52096">
    <property type="entry name" value="ClpP/crotonase"/>
    <property type="match status" value="1"/>
</dbReference>
<evidence type="ECO:0000256" key="1">
    <source>
        <dbReference type="ARBA" id="ARBA00007039"/>
    </source>
</evidence>
<protein>
    <recommendedName>
        <fullName evidence="3">ATP-dependent Clp protease proteolytic subunit</fullName>
    </recommendedName>
</protein>
<evidence type="ECO:0000256" key="4">
    <source>
        <dbReference type="SAM" id="MobiDB-lite"/>
    </source>
</evidence>
<dbReference type="PANTHER" id="PTHR10381:SF6">
    <property type="entry name" value="ATP-DEPENDENT CLP PROTEASE PROTEOLYTIC SUBUNIT-RELATED PROTEIN 3, CHLOROPLASTIC"/>
    <property type="match status" value="1"/>
</dbReference>
<dbReference type="AlphaFoldDB" id="A0AAD5H8W1"/>
<keyword evidence="6" id="KW-1185">Reference proteome</keyword>
<dbReference type="GO" id="GO:0006515">
    <property type="term" value="P:protein quality control for misfolded or incompletely synthesized proteins"/>
    <property type="evidence" value="ECO:0007669"/>
    <property type="project" value="TreeGrafter"/>
</dbReference>
<feature type="compositionally biased region" description="Polar residues" evidence="4">
    <location>
        <begin position="1"/>
        <end position="10"/>
    </location>
</feature>
<dbReference type="CDD" id="cd07017">
    <property type="entry name" value="S14_ClpP_2"/>
    <property type="match status" value="1"/>
</dbReference>
<name>A0AAD5H8W1_9CHLO</name>
<dbReference type="InterPro" id="IPR023562">
    <property type="entry name" value="ClpP/TepA"/>
</dbReference>
<reference evidence="5" key="1">
    <citation type="submission" date="2020-11" db="EMBL/GenBank/DDBJ databases">
        <title>Chlorella ohadii genome sequencing and assembly.</title>
        <authorList>
            <person name="Murik O."/>
            <person name="Treves H."/>
            <person name="Kedem I."/>
            <person name="Shotland Y."/>
            <person name="Kaplan A."/>
        </authorList>
    </citation>
    <scope>NUCLEOTIDE SEQUENCE</scope>
    <source>
        <strain evidence="5">1</strain>
    </source>
</reference>
<comment type="caution">
    <text evidence="5">The sequence shown here is derived from an EMBL/GenBank/DDBJ whole genome shotgun (WGS) entry which is preliminary data.</text>
</comment>
<dbReference type="Gene3D" id="3.90.226.10">
    <property type="entry name" value="2-enoyl-CoA Hydratase, Chain A, domain 1"/>
    <property type="match status" value="1"/>
</dbReference>
<organism evidence="5 6">
    <name type="scientific">Chlorella ohadii</name>
    <dbReference type="NCBI Taxonomy" id="2649997"/>
    <lineage>
        <taxon>Eukaryota</taxon>
        <taxon>Viridiplantae</taxon>
        <taxon>Chlorophyta</taxon>
        <taxon>core chlorophytes</taxon>
        <taxon>Trebouxiophyceae</taxon>
        <taxon>Chlorellales</taxon>
        <taxon>Chlorellaceae</taxon>
        <taxon>Chlorella clade</taxon>
        <taxon>Chlorella</taxon>
    </lineage>
</organism>
<dbReference type="GO" id="GO:0004176">
    <property type="term" value="F:ATP-dependent peptidase activity"/>
    <property type="evidence" value="ECO:0007669"/>
    <property type="project" value="InterPro"/>
</dbReference>
<dbReference type="InterPro" id="IPR029045">
    <property type="entry name" value="ClpP/crotonase-like_dom_sf"/>
</dbReference>
<dbReference type="GO" id="GO:0009536">
    <property type="term" value="C:plastid"/>
    <property type="evidence" value="ECO:0007669"/>
    <property type="project" value="UniProtKB-ARBA"/>
</dbReference>
<dbReference type="GO" id="GO:0009368">
    <property type="term" value="C:endopeptidase Clp complex"/>
    <property type="evidence" value="ECO:0007669"/>
    <property type="project" value="TreeGrafter"/>
</dbReference>
<evidence type="ECO:0000313" key="6">
    <source>
        <dbReference type="Proteomes" id="UP001205105"/>
    </source>
</evidence>
<dbReference type="EMBL" id="JADXDR010000022">
    <property type="protein sequence ID" value="KAI7845105.1"/>
    <property type="molecule type" value="Genomic_DNA"/>
</dbReference>
<feature type="compositionally biased region" description="Low complexity" evidence="4">
    <location>
        <begin position="21"/>
        <end position="30"/>
    </location>
</feature>
<evidence type="ECO:0000256" key="2">
    <source>
        <dbReference type="ARBA" id="ARBA00062827"/>
    </source>
</evidence>
<feature type="region of interest" description="Disordered" evidence="4">
    <location>
        <begin position="1"/>
        <end position="30"/>
    </location>
</feature>
<dbReference type="PRINTS" id="PR00127">
    <property type="entry name" value="CLPPROTEASEP"/>
</dbReference>
<feature type="region of interest" description="Disordered" evidence="4">
    <location>
        <begin position="72"/>
        <end position="92"/>
    </location>
</feature>
<comment type="similarity">
    <text evidence="1 3">Belongs to the peptidase S14 family.</text>
</comment>
<evidence type="ECO:0000313" key="5">
    <source>
        <dbReference type="EMBL" id="KAI7845105.1"/>
    </source>
</evidence>
<comment type="subunit">
    <text evidence="2">Component of the chloroplastic Clp protease core complex which consist of at least 16 proteins: CLPP4 (3 copies), CLPP5 (3 copies), CLPR4 (2 copies), ClpP1 (1 copy), CLPP6 (1 copy), CLPR2 (1 copy), CLPT1 (1 copy), CLPT2 (1 copy) and 3 copies of CLPP3 and/or CLPR1 and/or CLPR3. The core complex is organized in two heptameric rings, one containing CLPP3,4,5,6 in a 1:2:3:1 ratio and the other CLPP1 and CLPR1,2,3,4 in a 3:1:1:1:1 ratio.</text>
</comment>
<dbReference type="FunFam" id="3.90.226.10:FF:000020">
    <property type="entry name" value="ATP-dependent Clp protease proteolytic subunit"/>
    <property type="match status" value="1"/>
</dbReference>
<sequence length="299" mass="32901">MAALASSSRLVQLPLRQSHGRQQQARRQQQRQQIVAAVHGTPAAADVGDLHRFQQLWTPPAAQLVDVQARGGAPAAAASAGDDHKPRTPPPDLPSLLLDSRIVYLGMPLVPAVTELIIAEMLYLQHKDRVKPMYLYINSTGTTRADGETVGFETEGTAIYDTMCFVKNEVHTVGVGVAIGQSCMLLSAGEKGKRFMLEHATAMLHQPRVPPTGQRQAIEIQIKWREVLAQKQNLLNILSRTTGHSPEKLDKDMQRPLYMQPKDALDYGIIDGVVTPEKKIIDDVKSADQWDKEAGLVAR</sequence>
<proteinExistence type="inferred from homology"/>
<dbReference type="Proteomes" id="UP001205105">
    <property type="component" value="Unassembled WGS sequence"/>
</dbReference>
<dbReference type="InterPro" id="IPR001907">
    <property type="entry name" value="ClpP"/>
</dbReference>
<dbReference type="Pfam" id="PF00574">
    <property type="entry name" value="CLP_protease"/>
    <property type="match status" value="1"/>
</dbReference>
<dbReference type="GO" id="GO:0051117">
    <property type="term" value="F:ATPase binding"/>
    <property type="evidence" value="ECO:0007669"/>
    <property type="project" value="TreeGrafter"/>
</dbReference>
<gene>
    <name evidence="5" type="ORF">COHA_001470</name>
</gene>
<evidence type="ECO:0000256" key="3">
    <source>
        <dbReference type="RuleBase" id="RU003567"/>
    </source>
</evidence>
<dbReference type="PANTHER" id="PTHR10381">
    <property type="entry name" value="ATP-DEPENDENT CLP PROTEASE PROTEOLYTIC SUBUNIT"/>
    <property type="match status" value="1"/>
</dbReference>